<evidence type="ECO:0000256" key="1">
    <source>
        <dbReference type="SAM" id="MobiDB-lite"/>
    </source>
</evidence>
<sequence>MRSGDGDLQAFFQRDRQGRSPCEDARSIDRCFANHADRVISDGAMGMAFYEIKPRVQKGALRVHSSCGRSRGRLGMTSELL</sequence>
<name>A0A0E0CPL3_9ORYZ</name>
<dbReference type="Gramene" id="OMERI02G26570.2">
    <property type="protein sequence ID" value="OMERI02G26570.2"/>
    <property type="gene ID" value="OMERI02G26570"/>
</dbReference>
<evidence type="ECO:0000313" key="2">
    <source>
        <dbReference type="EnsemblPlants" id="OMERI02G26570.2"/>
    </source>
</evidence>
<dbReference type="HOGENOM" id="CLU_2577871_0_0_1"/>
<dbReference type="AlphaFoldDB" id="A0A0E0CPL3"/>
<dbReference type="Proteomes" id="UP000008021">
    <property type="component" value="Chromosome 2"/>
</dbReference>
<reference evidence="2" key="2">
    <citation type="submission" date="2018-05" db="EMBL/GenBank/DDBJ databases">
        <title>OmerRS3 (Oryza meridionalis Reference Sequence Version 3).</title>
        <authorList>
            <person name="Zhang J."/>
            <person name="Kudrna D."/>
            <person name="Lee S."/>
            <person name="Talag J."/>
            <person name="Welchert J."/>
            <person name="Wing R.A."/>
        </authorList>
    </citation>
    <scope>NUCLEOTIDE SEQUENCE [LARGE SCALE GENOMIC DNA]</scope>
    <source>
        <strain evidence="2">cv. OR44</strain>
    </source>
</reference>
<feature type="compositionally biased region" description="Basic and acidic residues" evidence="1">
    <location>
        <begin position="13"/>
        <end position="23"/>
    </location>
</feature>
<proteinExistence type="predicted"/>
<keyword evidence="3" id="KW-1185">Reference proteome</keyword>
<protein>
    <submittedName>
        <fullName evidence="2">Uncharacterized protein</fullName>
    </submittedName>
</protein>
<accession>A0A0E0CPL3</accession>
<organism evidence="2">
    <name type="scientific">Oryza meridionalis</name>
    <dbReference type="NCBI Taxonomy" id="40149"/>
    <lineage>
        <taxon>Eukaryota</taxon>
        <taxon>Viridiplantae</taxon>
        <taxon>Streptophyta</taxon>
        <taxon>Embryophyta</taxon>
        <taxon>Tracheophyta</taxon>
        <taxon>Spermatophyta</taxon>
        <taxon>Magnoliopsida</taxon>
        <taxon>Liliopsida</taxon>
        <taxon>Poales</taxon>
        <taxon>Poaceae</taxon>
        <taxon>BOP clade</taxon>
        <taxon>Oryzoideae</taxon>
        <taxon>Oryzeae</taxon>
        <taxon>Oryzinae</taxon>
        <taxon>Oryza</taxon>
    </lineage>
</organism>
<dbReference type="EnsemblPlants" id="OMERI02G26570.2">
    <property type="protein sequence ID" value="OMERI02G26570.2"/>
    <property type="gene ID" value="OMERI02G26570"/>
</dbReference>
<reference evidence="2" key="1">
    <citation type="submission" date="2015-04" db="UniProtKB">
        <authorList>
            <consortium name="EnsemblPlants"/>
        </authorList>
    </citation>
    <scope>IDENTIFICATION</scope>
</reference>
<feature type="region of interest" description="Disordered" evidence="1">
    <location>
        <begin position="1"/>
        <end position="23"/>
    </location>
</feature>
<evidence type="ECO:0000313" key="3">
    <source>
        <dbReference type="Proteomes" id="UP000008021"/>
    </source>
</evidence>